<dbReference type="AlphaFoldDB" id="A0A6G5ZYL5"/>
<proteinExistence type="predicted"/>
<reference evidence="1" key="2">
    <citation type="submission" date="2019-09" db="EMBL/GenBank/DDBJ databases">
        <authorList>
            <person name="Wyrsch E."/>
            <person name="Liu M.Y."/>
            <person name="Djordjevic S.P."/>
        </authorList>
    </citation>
    <scope>NUCLEOTIDE SEQUENCE</scope>
    <source>
        <strain evidence="1">SvETEC</strain>
        <plasmid evidence="1">pSvP1_F</plasmid>
    </source>
</reference>
<organism evidence="1">
    <name type="scientific">Escherichia coli</name>
    <dbReference type="NCBI Taxonomy" id="562"/>
    <lineage>
        <taxon>Bacteria</taxon>
        <taxon>Pseudomonadati</taxon>
        <taxon>Pseudomonadota</taxon>
        <taxon>Gammaproteobacteria</taxon>
        <taxon>Enterobacterales</taxon>
        <taxon>Enterobacteriaceae</taxon>
        <taxon>Escherichia</taxon>
    </lineage>
</organism>
<reference evidence="1" key="1">
    <citation type="journal article" date="2019" name="Sci. Rep.">
        <title>Diversity of P1 phage-like elements in multidrug resistant Escherichia coli.</title>
        <authorList>
            <person name="Venturini C."/>
            <person name="Zingali T."/>
            <person name="Wyrsch E.R."/>
            <person name="Bowring B."/>
            <person name="Iredell J."/>
            <person name="Partridge S.R."/>
            <person name="Djordjevic S.P."/>
        </authorList>
    </citation>
    <scope>NUCLEOTIDE SEQUENCE</scope>
    <source>
        <strain evidence="1">SvETEC</strain>
        <plasmid evidence="1">pSvP1_F</plasmid>
    </source>
</reference>
<sequence length="49" mass="5493">MFSDLIRPGITPILPKTVNQPSARTMAGLRRDPSGKMRLYVFGFTRNNA</sequence>
<keyword evidence="1" id="KW-0614">Plasmid</keyword>
<name>A0A6G5ZYL5_ECOLX</name>
<accession>A0A6G5ZYL5</accession>
<dbReference type="EMBL" id="MN510446">
    <property type="protein sequence ID" value="QHW11118.1"/>
    <property type="molecule type" value="Genomic_DNA"/>
</dbReference>
<evidence type="ECO:0000313" key="1">
    <source>
        <dbReference type="EMBL" id="QHW11118.1"/>
    </source>
</evidence>
<protein>
    <submittedName>
        <fullName evidence="1">Uncharacterized protein</fullName>
    </submittedName>
</protein>
<geneLocation type="plasmid" evidence="1">
    <name>pSvP1_F</name>
</geneLocation>